<accession>X1GFI5</accession>
<reference evidence="1" key="1">
    <citation type="journal article" date="2014" name="Front. Microbiol.">
        <title>High frequency of phylogenetically diverse reductive dehalogenase-homologous genes in deep subseafloor sedimentary metagenomes.</title>
        <authorList>
            <person name="Kawai M."/>
            <person name="Futagami T."/>
            <person name="Toyoda A."/>
            <person name="Takaki Y."/>
            <person name="Nishi S."/>
            <person name="Hori S."/>
            <person name="Arai W."/>
            <person name="Tsubouchi T."/>
            <person name="Morono Y."/>
            <person name="Uchiyama I."/>
            <person name="Ito T."/>
            <person name="Fujiyama A."/>
            <person name="Inagaki F."/>
            <person name="Takami H."/>
        </authorList>
    </citation>
    <scope>NUCLEOTIDE SEQUENCE</scope>
    <source>
        <strain evidence="1">Expedition CK06-06</strain>
    </source>
</reference>
<proteinExistence type="predicted"/>
<comment type="caution">
    <text evidence="1">The sequence shown here is derived from an EMBL/GenBank/DDBJ whole genome shotgun (WGS) entry which is preliminary data.</text>
</comment>
<evidence type="ECO:0000313" key="1">
    <source>
        <dbReference type="EMBL" id="GAH56666.1"/>
    </source>
</evidence>
<gene>
    <name evidence="1" type="ORF">S03H2_36532</name>
</gene>
<name>X1GFI5_9ZZZZ</name>
<organism evidence="1">
    <name type="scientific">marine sediment metagenome</name>
    <dbReference type="NCBI Taxonomy" id="412755"/>
    <lineage>
        <taxon>unclassified sequences</taxon>
        <taxon>metagenomes</taxon>
        <taxon>ecological metagenomes</taxon>
    </lineage>
</organism>
<protein>
    <submittedName>
        <fullName evidence="1">Uncharacterized protein</fullName>
    </submittedName>
</protein>
<dbReference type="EMBL" id="BARU01022425">
    <property type="protein sequence ID" value="GAH56666.1"/>
    <property type="molecule type" value="Genomic_DNA"/>
</dbReference>
<sequence length="52" mass="6116">PYKIGLKKLNRIYGAKKCQGINIKIFFVEYALLKNIVGLNKLTMKRRIETFK</sequence>
<dbReference type="AlphaFoldDB" id="X1GFI5"/>
<feature type="non-terminal residue" evidence="1">
    <location>
        <position position="1"/>
    </location>
</feature>